<dbReference type="InterPro" id="IPR018119">
    <property type="entry name" value="Strictosidine_synth_cons-reg"/>
</dbReference>
<feature type="domain" description="Strictosidine synthase conserved region" evidence="5">
    <location>
        <begin position="123"/>
        <end position="204"/>
    </location>
</feature>
<evidence type="ECO:0000259" key="5">
    <source>
        <dbReference type="Pfam" id="PF03088"/>
    </source>
</evidence>
<feature type="region of interest" description="Disordered" evidence="4">
    <location>
        <begin position="1"/>
        <end position="40"/>
    </location>
</feature>
<dbReference type="RefSeq" id="WP_014444383.1">
    <property type="nucleotide sequence ID" value="NC_017093.1"/>
</dbReference>
<dbReference type="KEGG" id="ams:AMIS_42690"/>
<evidence type="ECO:0000256" key="2">
    <source>
        <dbReference type="ARBA" id="ARBA00022553"/>
    </source>
</evidence>
<dbReference type="Gene3D" id="2.120.10.30">
    <property type="entry name" value="TolB, C-terminal domain"/>
    <property type="match status" value="1"/>
</dbReference>
<evidence type="ECO:0000313" key="6">
    <source>
        <dbReference type="EMBL" id="BAL89489.1"/>
    </source>
</evidence>
<comment type="similarity">
    <text evidence="1">Belongs to the strictosidine synthase family.</text>
</comment>
<keyword evidence="7" id="KW-1185">Reference proteome</keyword>
<dbReference type="GO" id="GO:0012505">
    <property type="term" value="C:endomembrane system"/>
    <property type="evidence" value="ECO:0007669"/>
    <property type="project" value="TreeGrafter"/>
</dbReference>
<dbReference type="InterPro" id="IPR011042">
    <property type="entry name" value="6-blade_b-propeller_TolB-like"/>
</dbReference>
<dbReference type="Pfam" id="PF20067">
    <property type="entry name" value="SSL_N"/>
    <property type="match status" value="1"/>
</dbReference>
<dbReference type="STRING" id="512565.AMIS_42690"/>
<reference evidence="6 7" key="1">
    <citation type="submission" date="2012-02" db="EMBL/GenBank/DDBJ databases">
        <title>Complete genome sequence of Actinoplanes missouriensis 431 (= NBRC 102363).</title>
        <authorList>
            <person name="Ohnishi Y."/>
            <person name="Ishikawa J."/>
            <person name="Sekine M."/>
            <person name="Hosoyama A."/>
            <person name="Harada T."/>
            <person name="Narita H."/>
            <person name="Hata T."/>
            <person name="Konno Y."/>
            <person name="Tutikane K."/>
            <person name="Fujita N."/>
            <person name="Horinouchi S."/>
            <person name="Hayakawa M."/>
        </authorList>
    </citation>
    <scope>NUCLEOTIDE SEQUENCE [LARGE SCALE GENOMIC DNA]</scope>
    <source>
        <strain evidence="7">ATCC 14538 / DSM 43046 / CBS 188.64 / JCM 3121 / NBRC 102363 / NCIMB 12654 / NRRL B-3342 / UNCC 431</strain>
    </source>
</reference>
<evidence type="ECO:0000313" key="7">
    <source>
        <dbReference type="Proteomes" id="UP000007882"/>
    </source>
</evidence>
<dbReference type="PANTHER" id="PTHR10426:SF88">
    <property type="entry name" value="ADIPOCYTE PLASMA MEMBRANE-ASSOCIATED PROTEIN HEMOMUCIN-RELATED"/>
    <property type="match status" value="1"/>
</dbReference>
<dbReference type="GO" id="GO:0016787">
    <property type="term" value="F:hydrolase activity"/>
    <property type="evidence" value="ECO:0007669"/>
    <property type="project" value="TreeGrafter"/>
</dbReference>
<evidence type="ECO:0000256" key="3">
    <source>
        <dbReference type="ARBA" id="ARBA00023180"/>
    </source>
</evidence>
<dbReference type="PANTHER" id="PTHR10426">
    <property type="entry name" value="STRICTOSIDINE SYNTHASE-RELATED"/>
    <property type="match status" value="1"/>
</dbReference>
<protein>
    <submittedName>
        <fullName evidence="6">Putative strictosidine synthase</fullName>
    </submittedName>
</protein>
<evidence type="ECO:0000256" key="4">
    <source>
        <dbReference type="SAM" id="MobiDB-lite"/>
    </source>
</evidence>
<gene>
    <name evidence="6" type="ordered locus">AMIS_42690</name>
</gene>
<feature type="compositionally biased region" description="Basic residues" evidence="4">
    <location>
        <begin position="1"/>
        <end position="12"/>
    </location>
</feature>
<dbReference type="EMBL" id="AP012319">
    <property type="protein sequence ID" value="BAL89489.1"/>
    <property type="molecule type" value="Genomic_DNA"/>
</dbReference>
<dbReference type="SUPFAM" id="SSF63829">
    <property type="entry name" value="Calcium-dependent phosphotriesterase"/>
    <property type="match status" value="1"/>
</dbReference>
<dbReference type="OrthoDB" id="3332247at2"/>
<keyword evidence="3" id="KW-0325">Glycoprotein</keyword>
<name>I0H902_ACTM4</name>
<dbReference type="Pfam" id="PF03088">
    <property type="entry name" value="Str_synth"/>
    <property type="match status" value="1"/>
</dbReference>
<dbReference type="HOGENOM" id="CLU_023267_0_1_11"/>
<evidence type="ECO:0000256" key="1">
    <source>
        <dbReference type="ARBA" id="ARBA00009191"/>
    </source>
</evidence>
<keyword evidence="2" id="KW-0597">Phosphoprotein</keyword>
<proteinExistence type="inferred from homology"/>
<dbReference type="Proteomes" id="UP000007882">
    <property type="component" value="Chromosome"/>
</dbReference>
<dbReference type="AlphaFoldDB" id="I0H902"/>
<dbReference type="eggNOG" id="COG3386">
    <property type="taxonomic scope" value="Bacteria"/>
</dbReference>
<organism evidence="6 7">
    <name type="scientific">Actinoplanes missouriensis (strain ATCC 14538 / DSM 43046 / CBS 188.64 / JCM 3121 / NBRC 102363 / NCIMB 12654 / NRRL B-3342 / UNCC 431)</name>
    <dbReference type="NCBI Taxonomy" id="512565"/>
    <lineage>
        <taxon>Bacteria</taxon>
        <taxon>Bacillati</taxon>
        <taxon>Actinomycetota</taxon>
        <taxon>Actinomycetes</taxon>
        <taxon>Micromonosporales</taxon>
        <taxon>Micromonosporaceae</taxon>
        <taxon>Actinoplanes</taxon>
    </lineage>
</organism>
<dbReference type="PATRIC" id="fig|512565.3.peg.4253"/>
<sequence length="328" mass="34997">MARRLIRPRRWTPPRLADPGPTAPLRISRRLPTGGHGPEDVRFDDAGRIMTGLAGGTVVRIDPATGTSAVLASTGGRPLGLWPLAGGGALICDHDRGLLSMSPDGEISALVSPGYRFASNVVAGSDGTIWFTTSTSRWALDEHTGDILEHSCTGRLVRRAPDGTVTTLLTDLKFANGVVLAPDESHLLIAETAGYRIRRHWLTGPDAGRTDTLVGNLPGFPDNMSLGSDGLLWVAIAAPRNPLVDRLLPMPGLLRVLVWNLPERVRPAATPIAWVMAFTMEGKRVHDWRSSDGSYGFVTSVAERDGVVVVGSLTENDVAILDTGDVLG</sequence>
<accession>I0H902</accession>